<evidence type="ECO:0000256" key="3">
    <source>
        <dbReference type="SAM" id="SignalP"/>
    </source>
</evidence>
<feature type="signal peptide" evidence="3">
    <location>
        <begin position="1"/>
        <end position="22"/>
    </location>
</feature>
<comment type="caution">
    <text evidence="4">The sequence shown here is derived from an EMBL/GenBank/DDBJ whole genome shotgun (WGS) entry which is preliminary data.</text>
</comment>
<evidence type="ECO:0000256" key="1">
    <source>
        <dbReference type="ARBA" id="ARBA00007162"/>
    </source>
</evidence>
<proteinExistence type="inferred from homology"/>
<gene>
    <name evidence="4" type="ORF">ACE1CC_35950</name>
</gene>
<evidence type="ECO:0000313" key="5">
    <source>
        <dbReference type="Proteomes" id="UP001576774"/>
    </source>
</evidence>
<organism evidence="4 5">
    <name type="scientific">Floridaenema aerugineum BLCC-F46</name>
    <dbReference type="NCBI Taxonomy" id="3153654"/>
    <lineage>
        <taxon>Bacteria</taxon>
        <taxon>Bacillati</taxon>
        <taxon>Cyanobacteriota</taxon>
        <taxon>Cyanophyceae</taxon>
        <taxon>Oscillatoriophycideae</taxon>
        <taxon>Aerosakkonematales</taxon>
        <taxon>Aerosakkonemataceae</taxon>
        <taxon>Floridanema</taxon>
        <taxon>Floridanema aerugineum</taxon>
    </lineage>
</organism>
<dbReference type="NCBIfam" id="TIGR01098">
    <property type="entry name" value="3A0109s03R"/>
    <property type="match status" value="1"/>
</dbReference>
<dbReference type="InterPro" id="IPR005770">
    <property type="entry name" value="PhnD"/>
</dbReference>
<comment type="similarity">
    <text evidence="1">Belongs to the phosphate/phosphite/phosphonate binding protein family.</text>
</comment>
<keyword evidence="5" id="KW-1185">Reference proteome</keyword>
<keyword evidence="2 3" id="KW-0732">Signal</keyword>
<feature type="chain" id="PRO_5046004606" evidence="3">
    <location>
        <begin position="23"/>
        <end position="324"/>
    </location>
</feature>
<dbReference type="PANTHER" id="PTHR35841">
    <property type="entry name" value="PHOSPHONATES-BINDING PERIPLASMIC PROTEIN"/>
    <property type="match status" value="1"/>
</dbReference>
<dbReference type="PANTHER" id="PTHR35841:SF1">
    <property type="entry name" value="PHOSPHONATES-BINDING PERIPLASMIC PROTEIN"/>
    <property type="match status" value="1"/>
</dbReference>
<dbReference type="EMBL" id="JBHFNQ010000266">
    <property type="protein sequence ID" value="MFB2882271.1"/>
    <property type="molecule type" value="Genomic_DNA"/>
</dbReference>
<reference evidence="4 5" key="1">
    <citation type="submission" date="2024-09" db="EMBL/GenBank/DDBJ databases">
        <title>Floridaenema gen nov. (Aerosakkonemataceae, Aerosakkonematales ord. nov., Cyanobacteria) from benthic tropical and subtropical fresh waters, with the description of four new species.</title>
        <authorList>
            <person name="Moretto J.A."/>
            <person name="Berthold D.E."/>
            <person name="Lefler F.W."/>
            <person name="Huang I.-S."/>
            <person name="Laughinghouse H. IV."/>
        </authorList>
    </citation>
    <scope>NUCLEOTIDE SEQUENCE [LARGE SCALE GENOMIC DNA]</scope>
    <source>
        <strain evidence="4 5">BLCC-F46</strain>
    </source>
</reference>
<dbReference type="SUPFAM" id="SSF53850">
    <property type="entry name" value="Periplasmic binding protein-like II"/>
    <property type="match status" value="1"/>
</dbReference>
<accession>A0ABV4XHH2</accession>
<protein>
    <submittedName>
        <fullName evidence="4">Phosphate/phosphite/phosphonate ABC transporter substrate-binding protein</fullName>
    </submittedName>
</protein>
<dbReference type="RefSeq" id="WP_413275226.1">
    <property type="nucleotide sequence ID" value="NZ_JBHFNQ010000266.1"/>
</dbReference>
<dbReference type="Gene3D" id="3.40.190.10">
    <property type="entry name" value="Periplasmic binding protein-like II"/>
    <property type="match status" value="2"/>
</dbReference>
<evidence type="ECO:0000256" key="2">
    <source>
        <dbReference type="ARBA" id="ARBA00022729"/>
    </source>
</evidence>
<dbReference type="Pfam" id="PF12974">
    <property type="entry name" value="Phosphonate-bd"/>
    <property type="match status" value="1"/>
</dbReference>
<evidence type="ECO:0000313" key="4">
    <source>
        <dbReference type="EMBL" id="MFB2882271.1"/>
    </source>
</evidence>
<dbReference type="Proteomes" id="UP001576774">
    <property type="component" value="Unassembled WGS sequence"/>
</dbReference>
<name>A0ABV4XHH2_9CYAN</name>
<sequence length="324" mass="34882">MGLKKKFVLGVSALALTLTSLTWNTTGKKSWAEAPNQSANQVQNTLAQAPLTKIRIAFPARGDSADLQRKANAVAQFLSPKMGMPVEALVADDTAAVEALRANRAEVAFLSSRPAIKAEQLANAKLYLAEVRPNYSGGHTYRSIFVVPKDSPLRTGNSPDTLKQLQGKKIAFTSPTSGSGFIFPVGELVKLGLVPNRDRLNGFFSQVSYGNGYSGALQAVLRGQADVAAVSEYTLGAPYITPEEASRLRILYSISGVPAHGVAIDDSVPPAMRDKIINALMEMNKPENNQLLKNLYNSTSFVKVNSTTHLQPMREALQRAGIEP</sequence>